<keyword evidence="4" id="KW-1185">Reference proteome</keyword>
<dbReference type="RefSeq" id="WP_194700133.1">
    <property type="nucleotide sequence ID" value="NZ_JADKNH010000001.1"/>
</dbReference>
<proteinExistence type="predicted"/>
<dbReference type="Pfam" id="PF12704">
    <property type="entry name" value="MacB_PCD"/>
    <property type="match status" value="1"/>
</dbReference>
<feature type="transmembrane region" description="Helical" evidence="1">
    <location>
        <begin position="270"/>
        <end position="298"/>
    </location>
</feature>
<feature type="domain" description="MacB-like periplasmic core" evidence="2">
    <location>
        <begin position="11"/>
        <end position="166"/>
    </location>
</feature>
<feature type="transmembrane region" description="Helical" evidence="1">
    <location>
        <begin position="7"/>
        <end position="26"/>
    </location>
</feature>
<keyword evidence="1" id="KW-0812">Transmembrane</keyword>
<sequence length="360" mass="41115">MQNRVQLMLWILIISFGIGLLSISIFSDQLHCENLLLATPTLSNTSKISSKALEKLTQEAFLSSYEIRSAETLKILNRSYPVALIKTNYAYPLLSGKNISSGSFFSEQDQKKQKKMAVLNKTAAYAMFGNDNIRGLHIDLSEETYTIEGVLDDKNKAENIIYVPAVSDQSPNAFIVHMEERFKKSEIENKCIALGLERSDYHFLESNPLLTLIHGSFYVGLSWIIIALFLLRLRQKRMCLRENIELIKSLSKQFYVVTWLRSHPKTVLKLFFHLGEILLIIAVILKLIPSSITFFLVWHNTPELPVLSDISAFTQVYLQMKNLFFISQTLLIGLFISISLLLMGTFYKRASAPTTKLRFK</sequence>
<evidence type="ECO:0000256" key="1">
    <source>
        <dbReference type="SAM" id="Phobius"/>
    </source>
</evidence>
<organism evidence="3 4">
    <name type="scientific">Fusibacter ferrireducens</name>
    <dbReference type="NCBI Taxonomy" id="2785058"/>
    <lineage>
        <taxon>Bacteria</taxon>
        <taxon>Bacillati</taxon>
        <taxon>Bacillota</taxon>
        <taxon>Clostridia</taxon>
        <taxon>Eubacteriales</taxon>
        <taxon>Eubacteriales Family XII. Incertae Sedis</taxon>
        <taxon>Fusibacter</taxon>
    </lineage>
</organism>
<name>A0ABR9ZN59_9FIRM</name>
<gene>
    <name evidence="3" type="ORF">ISU02_02180</name>
</gene>
<feature type="transmembrane region" description="Helical" evidence="1">
    <location>
        <begin position="209"/>
        <end position="231"/>
    </location>
</feature>
<evidence type="ECO:0000259" key="2">
    <source>
        <dbReference type="Pfam" id="PF12704"/>
    </source>
</evidence>
<keyword evidence="1" id="KW-0472">Membrane</keyword>
<accession>A0ABR9ZN59</accession>
<keyword evidence="1" id="KW-1133">Transmembrane helix</keyword>
<dbReference type="InterPro" id="IPR025857">
    <property type="entry name" value="MacB_PCD"/>
</dbReference>
<protein>
    <submittedName>
        <fullName evidence="3">ABC transporter permease</fullName>
    </submittedName>
</protein>
<dbReference type="EMBL" id="JADKNH010000001">
    <property type="protein sequence ID" value="MBF4691903.1"/>
    <property type="molecule type" value="Genomic_DNA"/>
</dbReference>
<comment type="caution">
    <text evidence="3">The sequence shown here is derived from an EMBL/GenBank/DDBJ whole genome shotgun (WGS) entry which is preliminary data.</text>
</comment>
<evidence type="ECO:0000313" key="3">
    <source>
        <dbReference type="EMBL" id="MBF4691903.1"/>
    </source>
</evidence>
<reference evidence="3 4" key="1">
    <citation type="submission" date="2020-11" db="EMBL/GenBank/DDBJ databases">
        <title>Fusibacter basophilias sp. nov.</title>
        <authorList>
            <person name="Qiu D."/>
        </authorList>
    </citation>
    <scope>NUCLEOTIDE SEQUENCE [LARGE SCALE GENOMIC DNA]</scope>
    <source>
        <strain evidence="3 4">Q10-2</strain>
    </source>
</reference>
<evidence type="ECO:0000313" key="4">
    <source>
        <dbReference type="Proteomes" id="UP000614200"/>
    </source>
</evidence>
<dbReference type="Proteomes" id="UP000614200">
    <property type="component" value="Unassembled WGS sequence"/>
</dbReference>
<feature type="transmembrane region" description="Helical" evidence="1">
    <location>
        <begin position="323"/>
        <end position="347"/>
    </location>
</feature>